<dbReference type="Pfam" id="PF10536">
    <property type="entry name" value="PMD"/>
    <property type="match status" value="1"/>
</dbReference>
<name>A0AAV0RM29_9ROSI</name>
<evidence type="ECO:0000313" key="3">
    <source>
        <dbReference type="EMBL" id="CAI0557457.1"/>
    </source>
</evidence>
<evidence type="ECO:0000313" key="4">
    <source>
        <dbReference type="Proteomes" id="UP001154282"/>
    </source>
</evidence>
<comment type="caution">
    <text evidence="3">The sequence shown here is derived from an EMBL/GenBank/DDBJ whole genome shotgun (WGS) entry which is preliminary data.</text>
</comment>
<dbReference type="AlphaFoldDB" id="A0AAV0RM29"/>
<organism evidence="3 4">
    <name type="scientific">Linum tenue</name>
    <dbReference type="NCBI Taxonomy" id="586396"/>
    <lineage>
        <taxon>Eukaryota</taxon>
        <taxon>Viridiplantae</taxon>
        <taxon>Streptophyta</taxon>
        <taxon>Embryophyta</taxon>
        <taxon>Tracheophyta</taxon>
        <taxon>Spermatophyta</taxon>
        <taxon>Magnoliopsida</taxon>
        <taxon>eudicotyledons</taxon>
        <taxon>Gunneridae</taxon>
        <taxon>Pentapetalae</taxon>
        <taxon>rosids</taxon>
        <taxon>fabids</taxon>
        <taxon>Malpighiales</taxon>
        <taxon>Linaceae</taxon>
        <taxon>Linum</taxon>
    </lineage>
</organism>
<feature type="region of interest" description="Disordered" evidence="1">
    <location>
        <begin position="158"/>
        <end position="188"/>
    </location>
</feature>
<dbReference type="InterPro" id="IPR044824">
    <property type="entry name" value="MAIN-like"/>
</dbReference>
<sequence length="740" mass="83872">MFCPQSLCNCPLLRNPHPSAPSHSQSVLRLPSPVFPATPNTSSWFRFSFLQFCYRDRLSQRVAAAIPSIPNEMRGSRSNRSGEQTGMSKDYHEARKRLDKLLSEKGELKAAAAAKMEQMIAELSIAPPVTKPFYEAKKIKEGYTSFKQEKYEKNREHLDKVAKQQSPKAGGSHAHRHQSGPSSTASPEFVVARCEPPDHFRRIYDVDDRTFVTPSKGKKGRERSCVLLEEGSGGPMVPTIIPSFRDHVAFRLWTQPEQDRGMIRFYARDWLMGKLRNYRFARQGSEGLVRKTGLFHLPRCMLTHAHLDLPLLAAFVERWQPDTNTFHMPFGEMTILLHDVFYILRIPVDGEMLSGGGGGHPESLKADMCDLLKVTPHELVAPVVDVASGKMVPLYKSGALFGEAALTRVQGRGDMEAEVQCYLLLLLGSTLFADRNGGCVPAMVNLFLKDYDRVGRYAWGAGTLANLYRQLGMASRADASELCGCLTLLQAWIYQYFPTLRGPRCEPRTLKEGEPYALKWHGVHFVGERAAGERLRYYRRVLDTLTKNEVMWLPYGHNPGKAVPRSLYHGVIRFGDVAEFYDPTRCLRQFGYRQVIPGPPVAPTYAFRPASGTGYNVTFHPIMDQFWSYLMCHMLHLDAISTPVQPLLDVAEEYMGWYTAHSHPYIVNPIIPGHQQQPAARTDLLARQILHRLAPLFSARDVDTFKANIHEFWVILEGARGLWNEYQRLQPRRRLPSQSQ</sequence>
<protein>
    <recommendedName>
        <fullName evidence="2">Aminotransferase-like plant mobile domain-containing protein</fullName>
    </recommendedName>
</protein>
<evidence type="ECO:0000256" key="1">
    <source>
        <dbReference type="SAM" id="MobiDB-lite"/>
    </source>
</evidence>
<dbReference type="PANTHER" id="PTHR46033">
    <property type="entry name" value="PROTEIN MAIN-LIKE 2"/>
    <property type="match status" value="1"/>
</dbReference>
<feature type="compositionally biased region" description="Polar residues" evidence="1">
    <location>
        <begin position="76"/>
        <end position="87"/>
    </location>
</feature>
<feature type="region of interest" description="Disordered" evidence="1">
    <location>
        <begin position="71"/>
        <end position="91"/>
    </location>
</feature>
<feature type="domain" description="Aminotransferase-like plant mobile" evidence="2">
    <location>
        <begin position="300"/>
        <end position="658"/>
    </location>
</feature>
<gene>
    <name evidence="3" type="ORF">LITE_LOCUS48371</name>
</gene>
<accession>A0AAV0RM29</accession>
<dbReference type="EMBL" id="CAMGYJ010000011">
    <property type="protein sequence ID" value="CAI0557457.1"/>
    <property type="molecule type" value="Genomic_DNA"/>
</dbReference>
<proteinExistence type="predicted"/>
<dbReference type="PANTHER" id="PTHR46033:SF8">
    <property type="entry name" value="PROTEIN MAINTENANCE OF MERISTEMS-LIKE"/>
    <property type="match status" value="1"/>
</dbReference>
<dbReference type="InterPro" id="IPR019557">
    <property type="entry name" value="AminoTfrase-like_pln_mobile"/>
</dbReference>
<keyword evidence="4" id="KW-1185">Reference proteome</keyword>
<reference evidence="3" key="1">
    <citation type="submission" date="2022-08" db="EMBL/GenBank/DDBJ databases">
        <authorList>
            <person name="Gutierrez-Valencia J."/>
        </authorList>
    </citation>
    <scope>NUCLEOTIDE SEQUENCE</scope>
</reference>
<dbReference type="Proteomes" id="UP001154282">
    <property type="component" value="Unassembled WGS sequence"/>
</dbReference>
<dbReference type="GO" id="GO:0010073">
    <property type="term" value="P:meristem maintenance"/>
    <property type="evidence" value="ECO:0007669"/>
    <property type="project" value="InterPro"/>
</dbReference>
<evidence type="ECO:0000259" key="2">
    <source>
        <dbReference type="Pfam" id="PF10536"/>
    </source>
</evidence>